<dbReference type="AlphaFoldDB" id="A0A4V2PHB0"/>
<sequence>MMPAVHNLKPLSTARPIAASDASGSATVGLVTDLLLRPDLLRRGMSEDDVRRALRTGEIAPLRPGAYLDATDPRWRDADERHRALTEATYAQLAPGAVVSHVSAAVRHRLPVWGVPLGTVHISRDRRSGGRAGRRLRSYATSLASDEIVLVDGLPTTSVARTVVDVARSTPFETAVAIADAALHTEVVDAHELAAAVLAAGGRRGAGRARSVIAFADARADGPGESRARVRMDVLGVAHPVLQHRFDDARGRHVGTVDFWWPREGIIGEFDGMEKYGRSLRPGEKLGDAVMREKRREDALRAQPGVRTVVRWTWDEIADFDAVAARLPQVTRAS</sequence>
<name>A0A4V2PHB0_PSEEN</name>
<proteinExistence type="predicted"/>
<dbReference type="Proteomes" id="UP000295560">
    <property type="component" value="Unassembled WGS sequence"/>
</dbReference>
<accession>A0A4V2PHB0</accession>
<evidence type="ECO:0000313" key="2">
    <source>
        <dbReference type="Proteomes" id="UP000295560"/>
    </source>
</evidence>
<organism evidence="1 2">
    <name type="scientific">Pseudonocardia endophytica</name>
    <dbReference type="NCBI Taxonomy" id="401976"/>
    <lineage>
        <taxon>Bacteria</taxon>
        <taxon>Bacillati</taxon>
        <taxon>Actinomycetota</taxon>
        <taxon>Actinomycetes</taxon>
        <taxon>Pseudonocardiales</taxon>
        <taxon>Pseudonocardiaceae</taxon>
        <taxon>Pseudonocardia</taxon>
    </lineage>
</organism>
<protein>
    <submittedName>
        <fullName evidence="1">Uncharacterized protein</fullName>
    </submittedName>
</protein>
<comment type="caution">
    <text evidence="1">The sequence shown here is derived from an EMBL/GenBank/DDBJ whole genome shotgun (WGS) entry which is preliminary data.</text>
</comment>
<reference evidence="1 2" key="1">
    <citation type="submission" date="2019-03" db="EMBL/GenBank/DDBJ databases">
        <title>Sequencing the genomes of 1000 actinobacteria strains.</title>
        <authorList>
            <person name="Klenk H.-P."/>
        </authorList>
    </citation>
    <scope>NUCLEOTIDE SEQUENCE [LARGE SCALE GENOMIC DNA]</scope>
    <source>
        <strain evidence="1 2">DSM 44969</strain>
    </source>
</reference>
<dbReference type="EMBL" id="SMFZ01000002">
    <property type="protein sequence ID" value="TCK20036.1"/>
    <property type="molecule type" value="Genomic_DNA"/>
</dbReference>
<gene>
    <name evidence="1" type="ORF">EV378_3984</name>
</gene>
<evidence type="ECO:0000313" key="1">
    <source>
        <dbReference type="EMBL" id="TCK20036.1"/>
    </source>
</evidence>
<keyword evidence="2" id="KW-1185">Reference proteome</keyword>